<protein>
    <submittedName>
        <fullName evidence="1">Uncharacterized protein</fullName>
    </submittedName>
</protein>
<reference evidence="1" key="1">
    <citation type="submission" date="2021-01" db="EMBL/GenBank/DDBJ databases">
        <title>Whole genome shotgun sequence of Sinosporangium siamense NBRC 109515.</title>
        <authorList>
            <person name="Komaki H."/>
            <person name="Tamura T."/>
        </authorList>
    </citation>
    <scope>NUCLEOTIDE SEQUENCE</scope>
    <source>
        <strain evidence="1">NBRC 109515</strain>
    </source>
</reference>
<dbReference type="Proteomes" id="UP000606172">
    <property type="component" value="Unassembled WGS sequence"/>
</dbReference>
<comment type="caution">
    <text evidence="1">The sequence shown here is derived from an EMBL/GenBank/DDBJ whole genome shotgun (WGS) entry which is preliminary data.</text>
</comment>
<dbReference type="EMBL" id="BOOW01000041">
    <property type="protein sequence ID" value="GII96068.1"/>
    <property type="molecule type" value="Genomic_DNA"/>
</dbReference>
<name>A0A919RM26_9ACTN</name>
<organism evidence="1 2">
    <name type="scientific">Sinosporangium siamense</name>
    <dbReference type="NCBI Taxonomy" id="1367973"/>
    <lineage>
        <taxon>Bacteria</taxon>
        <taxon>Bacillati</taxon>
        <taxon>Actinomycetota</taxon>
        <taxon>Actinomycetes</taxon>
        <taxon>Streptosporangiales</taxon>
        <taxon>Streptosporangiaceae</taxon>
        <taxon>Sinosporangium</taxon>
    </lineage>
</organism>
<evidence type="ECO:0000313" key="2">
    <source>
        <dbReference type="Proteomes" id="UP000606172"/>
    </source>
</evidence>
<evidence type="ECO:0000313" key="1">
    <source>
        <dbReference type="EMBL" id="GII96068.1"/>
    </source>
</evidence>
<proteinExistence type="predicted"/>
<dbReference type="AlphaFoldDB" id="A0A919RM26"/>
<keyword evidence="2" id="KW-1185">Reference proteome</keyword>
<sequence length="254" mass="28673">MADPDSVGFEMESVLFDLGAITSSNLCDRPRHPRHLTWPEADPARHPFAWDEIEKIEVTRVVAAMVPPRGADQSERFRFLDGVTDFLVTRYGRWACGWNWSVGEADVDGGVVTSWCCRSHWVIEPDETAEMVAESLVEWRGRLEDLAERFADLASAPQSDEEHRSWHVERATVRLVTVVVDRSQAESAWYGHREQVLRWFLTSTGVKQAAAEEVVEAAIGGRFHSWVGPERLVLDAVGTDLAVRVTGRQPYSDR</sequence>
<gene>
    <name evidence="1" type="ORF">Ssi02_62990</name>
</gene>
<accession>A0A919RM26</accession>